<dbReference type="InterPro" id="IPR036890">
    <property type="entry name" value="HATPase_C_sf"/>
</dbReference>
<gene>
    <name evidence="4" type="primary">mutL</name>
    <name evidence="8" type="ORF">EDD66_103317</name>
</gene>
<dbReference type="HAMAP" id="MF_00149">
    <property type="entry name" value="DNA_mis_repair"/>
    <property type="match status" value="1"/>
</dbReference>
<dbReference type="SUPFAM" id="SSF54211">
    <property type="entry name" value="Ribosomal protein S5 domain 2-like"/>
    <property type="match status" value="1"/>
</dbReference>
<dbReference type="InterPro" id="IPR020568">
    <property type="entry name" value="Ribosomal_Su5_D2-typ_SF"/>
</dbReference>
<protein>
    <recommendedName>
        <fullName evidence="4">DNA mismatch repair protein MutL</fullName>
    </recommendedName>
</protein>
<dbReference type="CDD" id="cd00782">
    <property type="entry name" value="MutL_Trans"/>
    <property type="match status" value="1"/>
</dbReference>
<dbReference type="Gene3D" id="3.30.230.10">
    <property type="match status" value="1"/>
</dbReference>
<dbReference type="EMBL" id="RJVG01000003">
    <property type="protein sequence ID" value="ROR29379.1"/>
    <property type="molecule type" value="Genomic_DNA"/>
</dbReference>
<dbReference type="InterPro" id="IPR002099">
    <property type="entry name" value="MutL/Mlh/PMS"/>
</dbReference>
<dbReference type="Pfam" id="PF13589">
    <property type="entry name" value="HATPase_c_3"/>
    <property type="match status" value="1"/>
</dbReference>
<keyword evidence="2 4" id="KW-0227">DNA damage</keyword>
<evidence type="ECO:0000259" key="6">
    <source>
        <dbReference type="SMART" id="SM00853"/>
    </source>
</evidence>
<dbReference type="InterPro" id="IPR038973">
    <property type="entry name" value="MutL/Mlh/Pms-like"/>
</dbReference>
<evidence type="ECO:0000313" key="9">
    <source>
        <dbReference type="Proteomes" id="UP000273083"/>
    </source>
</evidence>
<dbReference type="PROSITE" id="PS00058">
    <property type="entry name" value="DNA_MISMATCH_REPAIR_1"/>
    <property type="match status" value="1"/>
</dbReference>
<dbReference type="CDD" id="cd16926">
    <property type="entry name" value="HATPase_MutL-MLH-PMS-like"/>
    <property type="match status" value="1"/>
</dbReference>
<organism evidence="8 9">
    <name type="scientific">Mobilisporobacter senegalensis</name>
    <dbReference type="NCBI Taxonomy" id="1329262"/>
    <lineage>
        <taxon>Bacteria</taxon>
        <taxon>Bacillati</taxon>
        <taxon>Bacillota</taxon>
        <taxon>Clostridia</taxon>
        <taxon>Lachnospirales</taxon>
        <taxon>Lachnospiraceae</taxon>
        <taxon>Mobilisporobacter</taxon>
    </lineage>
</organism>
<dbReference type="SMART" id="SM01340">
    <property type="entry name" value="DNA_mis_repair"/>
    <property type="match status" value="1"/>
</dbReference>
<evidence type="ECO:0000256" key="2">
    <source>
        <dbReference type="ARBA" id="ARBA00022763"/>
    </source>
</evidence>
<dbReference type="Proteomes" id="UP000273083">
    <property type="component" value="Unassembled WGS sequence"/>
</dbReference>
<feature type="domain" description="MutL C-terminal dimerisation" evidence="6">
    <location>
        <begin position="475"/>
        <end position="617"/>
    </location>
</feature>
<dbReference type="InterPro" id="IPR014762">
    <property type="entry name" value="DNA_mismatch_repair_CS"/>
</dbReference>
<evidence type="ECO:0000256" key="4">
    <source>
        <dbReference type="HAMAP-Rule" id="MF_00149"/>
    </source>
</evidence>
<dbReference type="FunFam" id="3.30.565.10:FF:000003">
    <property type="entry name" value="DNA mismatch repair endonuclease MutL"/>
    <property type="match status" value="1"/>
</dbReference>
<dbReference type="PANTHER" id="PTHR10073">
    <property type="entry name" value="DNA MISMATCH REPAIR PROTEIN MLH, PMS, MUTL"/>
    <property type="match status" value="1"/>
</dbReference>
<comment type="similarity">
    <text evidence="1 4">Belongs to the DNA mismatch repair MutL/HexB family.</text>
</comment>
<dbReference type="InterPro" id="IPR042121">
    <property type="entry name" value="MutL_C_regsub"/>
</dbReference>
<reference evidence="8 9" key="1">
    <citation type="submission" date="2018-11" db="EMBL/GenBank/DDBJ databases">
        <title>Genomic Encyclopedia of Type Strains, Phase IV (KMG-IV): sequencing the most valuable type-strain genomes for metagenomic binning, comparative biology and taxonomic classification.</title>
        <authorList>
            <person name="Goeker M."/>
        </authorList>
    </citation>
    <scope>NUCLEOTIDE SEQUENCE [LARGE SCALE GENOMIC DNA]</scope>
    <source>
        <strain evidence="8 9">DSM 26537</strain>
    </source>
</reference>
<dbReference type="SUPFAM" id="SSF55874">
    <property type="entry name" value="ATPase domain of HSP90 chaperone/DNA topoisomerase II/histidine kinase"/>
    <property type="match status" value="1"/>
</dbReference>
<comment type="caution">
    <text evidence="8">The sequence shown here is derived from an EMBL/GenBank/DDBJ whole genome shotgun (WGS) entry which is preliminary data.</text>
</comment>
<feature type="domain" description="DNA mismatch repair protein S5" evidence="7">
    <location>
        <begin position="209"/>
        <end position="327"/>
    </location>
</feature>
<sequence length="661" mass="74617">MANITILDQSTINKIAAGEVIERPAAVVKELIENAIDAGANAITTEIKEGGISFIRVTDNGSGILKADIPIAFLRHSTSKIKTVEDLLSVSSLGFRGEALSSIAAVSQLELVTKTPGEINGVRYIIEGGEEKSIEEIGCPEGTTFIIRNIFYNTPARRKFLKSTVTEAGYISDLIERLAVSHPNVSFKFIVNNQIKLHTSGNNNLKDIIYNVYGRELSANIIEANGKSDHIVMSGFIGKPIISRGNRNYMNYYINGRYIKSGIINKAIEEAYKPYTMTHRYPFTALHFEIDSELIDINVHPTKMEIRFKNGEEIYSIVYHTIKDALAGKELIPEVVLVKEKEEDKKLRNIPEPFEKNRIKGMEDSKRDSFGRGNYENRHNSTSVEREIPEKIKETEIGKFQSMIAHPEERIERLEKDQISADYNVLHDNQSQYSTDVDKNTAVSAQTVSDTVKGEQIGLFEDKLLSEEAKKSHRIIGQLFSTYWIVEYSDKMFIIDQHAAHEKVLYEKTMKAIKDKEYSSQMINPPIILTLSMREEEALKKHLESLNQLGFEIEAFGGKEYSVRAVPADLFGIAEKELLIELIDTLVEEIQSENPDIILEKVASMSCKAAVKGNNKLSFKEAESLIDQLLTLENPYHCPHGRPTIVSMSKYEIEKKFKRIV</sequence>
<comment type="function">
    <text evidence="4">This protein is involved in the repair of mismatches in DNA. It is required for dam-dependent methyl-directed DNA mismatch repair. May act as a 'molecular matchmaker', a protein that promotes the formation of a stable complex between two or more DNA-binding proteins in an ATP-dependent manner without itself being part of a final effector complex.</text>
</comment>
<dbReference type="PANTHER" id="PTHR10073:SF12">
    <property type="entry name" value="DNA MISMATCH REPAIR PROTEIN MLH1"/>
    <property type="match status" value="1"/>
</dbReference>
<dbReference type="OrthoDB" id="9763467at2"/>
<evidence type="ECO:0000256" key="3">
    <source>
        <dbReference type="ARBA" id="ARBA00023204"/>
    </source>
</evidence>
<accession>A0A3N1XRU0</accession>
<keyword evidence="3 4" id="KW-0234">DNA repair</keyword>
<dbReference type="Gene3D" id="3.30.1370.100">
    <property type="entry name" value="MutL, C-terminal domain, regulatory subdomain"/>
    <property type="match status" value="1"/>
</dbReference>
<dbReference type="SMART" id="SM00853">
    <property type="entry name" value="MutL_C"/>
    <property type="match status" value="1"/>
</dbReference>
<dbReference type="Gene3D" id="3.30.1540.20">
    <property type="entry name" value="MutL, C-terminal domain, dimerisation subdomain"/>
    <property type="match status" value="1"/>
</dbReference>
<dbReference type="InterPro" id="IPR013507">
    <property type="entry name" value="DNA_mismatch_S5_2-like"/>
</dbReference>
<dbReference type="NCBIfam" id="TIGR00585">
    <property type="entry name" value="mutl"/>
    <property type="match status" value="1"/>
</dbReference>
<dbReference type="InterPro" id="IPR014790">
    <property type="entry name" value="MutL_C"/>
</dbReference>
<dbReference type="GO" id="GO:0016887">
    <property type="term" value="F:ATP hydrolysis activity"/>
    <property type="evidence" value="ECO:0007669"/>
    <property type="project" value="InterPro"/>
</dbReference>
<dbReference type="GO" id="GO:0030983">
    <property type="term" value="F:mismatched DNA binding"/>
    <property type="evidence" value="ECO:0007669"/>
    <property type="project" value="InterPro"/>
</dbReference>
<evidence type="ECO:0000313" key="8">
    <source>
        <dbReference type="EMBL" id="ROR29379.1"/>
    </source>
</evidence>
<keyword evidence="9" id="KW-1185">Reference proteome</keyword>
<dbReference type="GO" id="GO:0140664">
    <property type="term" value="F:ATP-dependent DNA damage sensor activity"/>
    <property type="evidence" value="ECO:0007669"/>
    <property type="project" value="InterPro"/>
</dbReference>
<dbReference type="Pfam" id="PF01119">
    <property type="entry name" value="DNA_mis_repair"/>
    <property type="match status" value="1"/>
</dbReference>
<dbReference type="SUPFAM" id="SSF118116">
    <property type="entry name" value="DNA mismatch repair protein MutL"/>
    <property type="match status" value="1"/>
</dbReference>
<feature type="region of interest" description="Disordered" evidence="5">
    <location>
        <begin position="360"/>
        <end position="385"/>
    </location>
</feature>
<dbReference type="InterPro" id="IPR042120">
    <property type="entry name" value="MutL_C_dimsub"/>
</dbReference>
<dbReference type="RefSeq" id="WP_123608819.1">
    <property type="nucleotide sequence ID" value="NZ_RJVG01000003.1"/>
</dbReference>
<dbReference type="GO" id="GO:0032300">
    <property type="term" value="C:mismatch repair complex"/>
    <property type="evidence" value="ECO:0007669"/>
    <property type="project" value="InterPro"/>
</dbReference>
<dbReference type="InterPro" id="IPR014721">
    <property type="entry name" value="Ribsml_uS5_D2-typ_fold_subgr"/>
</dbReference>
<dbReference type="AlphaFoldDB" id="A0A3N1XRU0"/>
<evidence type="ECO:0000259" key="7">
    <source>
        <dbReference type="SMART" id="SM01340"/>
    </source>
</evidence>
<dbReference type="InterPro" id="IPR020667">
    <property type="entry name" value="DNA_mismatch_repair_MutL"/>
</dbReference>
<dbReference type="Gene3D" id="3.30.565.10">
    <property type="entry name" value="Histidine kinase-like ATPase, C-terminal domain"/>
    <property type="match status" value="1"/>
</dbReference>
<dbReference type="Pfam" id="PF08676">
    <property type="entry name" value="MutL_C"/>
    <property type="match status" value="1"/>
</dbReference>
<evidence type="ECO:0000256" key="5">
    <source>
        <dbReference type="SAM" id="MobiDB-lite"/>
    </source>
</evidence>
<dbReference type="GO" id="GO:0005524">
    <property type="term" value="F:ATP binding"/>
    <property type="evidence" value="ECO:0007669"/>
    <property type="project" value="InterPro"/>
</dbReference>
<proteinExistence type="inferred from homology"/>
<dbReference type="InterPro" id="IPR037198">
    <property type="entry name" value="MutL_C_sf"/>
</dbReference>
<name>A0A3N1XRU0_9FIRM</name>
<evidence type="ECO:0000256" key="1">
    <source>
        <dbReference type="ARBA" id="ARBA00006082"/>
    </source>
</evidence>
<dbReference type="GO" id="GO:0006298">
    <property type="term" value="P:mismatch repair"/>
    <property type="evidence" value="ECO:0007669"/>
    <property type="project" value="UniProtKB-UniRule"/>
</dbReference>